<organism evidence="2 3">
    <name type="scientific">Chryseolinea lacunae</name>
    <dbReference type="NCBI Taxonomy" id="2801331"/>
    <lineage>
        <taxon>Bacteria</taxon>
        <taxon>Pseudomonadati</taxon>
        <taxon>Bacteroidota</taxon>
        <taxon>Cytophagia</taxon>
        <taxon>Cytophagales</taxon>
        <taxon>Fulvivirgaceae</taxon>
        <taxon>Chryseolinea</taxon>
    </lineage>
</organism>
<gene>
    <name evidence="2" type="ORF">JI741_01745</name>
</gene>
<sequence>MKYSVLLVIILAVSRVGFSQGFEITSLQESYKGVIGETIKAPLRFRNTTDKAITLIIRKVTGQIGGTQKNYFCIDNNCLDQKVEDYIVKVDPGQTLANFNISLEAGFVSGASTLKYIVYNKSNPGQPIEFELNFDVEEKPEKQSLYTSRFITLHDVYPNPVIDHAQVEYKILNDRIKAKIVVHNILGNPVGEYSLPSLESLVRIKTDDLSAGIYFYTLYIDNEGVMTRKLIVKK</sequence>
<feature type="domain" description="Secretion system C-terminal sorting" evidence="1">
    <location>
        <begin position="156"/>
        <end position="232"/>
    </location>
</feature>
<reference evidence="2 3" key="1">
    <citation type="submission" date="2021-01" db="EMBL/GenBank/DDBJ databases">
        <title>Chryseolinea sp. Jin1 Genome sequencing and assembly.</title>
        <authorList>
            <person name="Kim I."/>
        </authorList>
    </citation>
    <scope>NUCLEOTIDE SEQUENCE [LARGE SCALE GENOMIC DNA]</scope>
    <source>
        <strain evidence="2 3">Jin1</strain>
    </source>
</reference>
<accession>A0ABS1KL12</accession>
<dbReference type="Pfam" id="PF18962">
    <property type="entry name" value="Por_Secre_tail"/>
    <property type="match status" value="1"/>
</dbReference>
<name>A0ABS1KL12_9BACT</name>
<protein>
    <submittedName>
        <fullName evidence="2">T9SS type A sorting domain-containing protein</fullName>
    </submittedName>
</protein>
<proteinExistence type="predicted"/>
<dbReference type="RefSeq" id="WP_202006878.1">
    <property type="nucleotide sequence ID" value="NZ_JAERRB010000001.1"/>
</dbReference>
<evidence type="ECO:0000313" key="3">
    <source>
        <dbReference type="Proteomes" id="UP000613030"/>
    </source>
</evidence>
<evidence type="ECO:0000259" key="1">
    <source>
        <dbReference type="Pfam" id="PF18962"/>
    </source>
</evidence>
<dbReference type="Proteomes" id="UP000613030">
    <property type="component" value="Unassembled WGS sequence"/>
</dbReference>
<evidence type="ECO:0000313" key="2">
    <source>
        <dbReference type="EMBL" id="MBL0739917.1"/>
    </source>
</evidence>
<comment type="caution">
    <text evidence="2">The sequence shown here is derived from an EMBL/GenBank/DDBJ whole genome shotgun (WGS) entry which is preliminary data.</text>
</comment>
<keyword evidence="3" id="KW-1185">Reference proteome</keyword>
<dbReference type="EMBL" id="JAERRB010000001">
    <property type="protein sequence ID" value="MBL0739917.1"/>
    <property type="molecule type" value="Genomic_DNA"/>
</dbReference>
<dbReference type="InterPro" id="IPR026444">
    <property type="entry name" value="Secre_tail"/>
</dbReference>
<dbReference type="NCBIfam" id="TIGR04183">
    <property type="entry name" value="Por_Secre_tail"/>
    <property type="match status" value="1"/>
</dbReference>